<sequence>MENAAFHRNLNEAMAYAIDLERQLHLIQEEGSNVESYLDWLKGVKKDLAMWFNYTAVLFRNAGRDPDDWKSWDYTQHLDKLAAMIGPKHRQTEERGLSADQLNPGELDTVLQSTESAPPSSIDDASVQRPDSKADPVDFWSFKQRERNFLPGKESVVKDEHSDYWEIRCPSCGCNASKKSSGKFYKGTTAFYDHINASHKDLDVASRSLKEVFDMCKVRKVNPIGTSFPKSLSSLSAGLEDLSANSTKYDYFIALGRQGTQHERNLFWHWQFDGVGKTVCQGF</sequence>
<reference evidence="2" key="1">
    <citation type="submission" date="2022-06" db="EMBL/GenBank/DDBJ databases">
        <title>Complete genome sequences of two strains of the flax pathogen Septoria linicola.</title>
        <authorList>
            <person name="Lapalu N."/>
            <person name="Simon A."/>
            <person name="Demenou B."/>
            <person name="Paumier D."/>
            <person name="Guillot M.-P."/>
            <person name="Gout L."/>
            <person name="Valade R."/>
        </authorList>
    </citation>
    <scope>NUCLEOTIDE SEQUENCE</scope>
    <source>
        <strain evidence="2">SE15195</strain>
    </source>
</reference>
<accession>A0A9Q9B3P6</accession>
<keyword evidence="3" id="KW-1185">Reference proteome</keyword>
<protein>
    <submittedName>
        <fullName evidence="2">Uncharacterized protein</fullName>
    </submittedName>
</protein>
<proteinExistence type="predicted"/>
<dbReference type="AlphaFoldDB" id="A0A9Q9B3P6"/>
<dbReference type="Proteomes" id="UP001056384">
    <property type="component" value="Chromosome 9"/>
</dbReference>
<name>A0A9Q9B3P6_9PEZI</name>
<gene>
    <name evidence="2" type="ORF">Slin15195_G102720</name>
</gene>
<feature type="region of interest" description="Disordered" evidence="1">
    <location>
        <begin position="111"/>
        <end position="133"/>
    </location>
</feature>
<dbReference type="EMBL" id="CP099426">
    <property type="protein sequence ID" value="USW56953.1"/>
    <property type="molecule type" value="Genomic_DNA"/>
</dbReference>
<evidence type="ECO:0000313" key="3">
    <source>
        <dbReference type="Proteomes" id="UP001056384"/>
    </source>
</evidence>
<organism evidence="2 3">
    <name type="scientific">Septoria linicola</name>
    <dbReference type="NCBI Taxonomy" id="215465"/>
    <lineage>
        <taxon>Eukaryota</taxon>
        <taxon>Fungi</taxon>
        <taxon>Dikarya</taxon>
        <taxon>Ascomycota</taxon>
        <taxon>Pezizomycotina</taxon>
        <taxon>Dothideomycetes</taxon>
        <taxon>Dothideomycetidae</taxon>
        <taxon>Mycosphaerellales</taxon>
        <taxon>Mycosphaerellaceae</taxon>
        <taxon>Septoria</taxon>
    </lineage>
</organism>
<evidence type="ECO:0000313" key="2">
    <source>
        <dbReference type="EMBL" id="USW56953.1"/>
    </source>
</evidence>
<evidence type="ECO:0000256" key="1">
    <source>
        <dbReference type="SAM" id="MobiDB-lite"/>
    </source>
</evidence>